<dbReference type="EMBL" id="LK028584">
    <property type="protein sequence ID" value="CDS21584.1"/>
    <property type="molecule type" value="Genomic_DNA"/>
</dbReference>
<dbReference type="AlphaFoldDB" id="A0A068WV55"/>
<organism evidence="1">
    <name type="scientific">Echinococcus granulosus</name>
    <name type="common">Hydatid tapeworm</name>
    <dbReference type="NCBI Taxonomy" id="6210"/>
    <lineage>
        <taxon>Eukaryota</taxon>
        <taxon>Metazoa</taxon>
        <taxon>Spiralia</taxon>
        <taxon>Lophotrochozoa</taxon>
        <taxon>Platyhelminthes</taxon>
        <taxon>Cestoda</taxon>
        <taxon>Eucestoda</taxon>
        <taxon>Cyclophyllidea</taxon>
        <taxon>Taeniidae</taxon>
        <taxon>Echinococcus</taxon>
        <taxon>Echinococcus granulosus group</taxon>
    </lineage>
</organism>
<name>A0A068WV55_ECHGR</name>
<reference evidence="1" key="2">
    <citation type="submission" date="2014-06" db="EMBL/GenBank/DDBJ databases">
        <authorList>
            <person name="Aslett M."/>
        </authorList>
    </citation>
    <scope>NUCLEOTIDE SEQUENCE</scope>
</reference>
<reference evidence="1 2" key="1">
    <citation type="journal article" date="2013" name="Nature">
        <title>The genomes of four tapeworm species reveal adaptations to parasitism.</title>
        <authorList>
            <person name="Tsai I.J."/>
            <person name="Zarowiecki M."/>
            <person name="Holroyd N."/>
            <person name="Garciarrubio A."/>
            <person name="Sanchez-Flores A."/>
            <person name="Brooks K.L."/>
            <person name="Tracey A."/>
            <person name="Bobes R.J."/>
            <person name="Fragoso G."/>
            <person name="Sciutto E."/>
            <person name="Aslett M."/>
            <person name="Beasley H."/>
            <person name="Bennett H.M."/>
            <person name="Cai J."/>
            <person name="Camicia F."/>
            <person name="Clark R."/>
            <person name="Cucher M."/>
            <person name="De Silva N."/>
            <person name="Day T.A."/>
            <person name="Deplazes P."/>
            <person name="Estrada K."/>
            <person name="Fernandez C."/>
            <person name="Holland P.W."/>
            <person name="Hou J."/>
            <person name="Hu S."/>
            <person name="Huckvale T."/>
            <person name="Hung S.S."/>
            <person name="Kamenetzky L."/>
            <person name="Keane J.A."/>
            <person name="Kiss F."/>
            <person name="Koziol U."/>
            <person name="Lambert O."/>
            <person name="Liu K."/>
            <person name="Luo X."/>
            <person name="Luo Y."/>
            <person name="Macchiaroli N."/>
            <person name="Nichol S."/>
            <person name="Paps J."/>
            <person name="Parkinson J."/>
            <person name="Pouchkina-Stantcheva N."/>
            <person name="Riddiford N."/>
            <person name="Rosenzvit M."/>
            <person name="Salinas G."/>
            <person name="Wasmuth J.D."/>
            <person name="Zamanian M."/>
            <person name="Zheng Y."/>
            <person name="Cai X."/>
            <person name="Soberon X."/>
            <person name="Olson P.D."/>
            <person name="Laclette J.P."/>
            <person name="Brehm K."/>
            <person name="Berriman M."/>
            <person name="Garciarrubio A."/>
            <person name="Bobes R.J."/>
            <person name="Fragoso G."/>
            <person name="Sanchez-Flores A."/>
            <person name="Estrada K."/>
            <person name="Cevallos M.A."/>
            <person name="Morett E."/>
            <person name="Gonzalez V."/>
            <person name="Portillo T."/>
            <person name="Ochoa-Leyva A."/>
            <person name="Jose M.V."/>
            <person name="Sciutto E."/>
            <person name="Landa A."/>
            <person name="Jimenez L."/>
            <person name="Valdes V."/>
            <person name="Carrero J.C."/>
            <person name="Larralde C."/>
            <person name="Morales-Montor J."/>
            <person name="Limon-Lason J."/>
            <person name="Soberon X."/>
            <person name="Laclette J.P."/>
        </authorList>
    </citation>
    <scope>NUCLEOTIDE SEQUENCE [LARGE SCALE GENOMIC DNA]</scope>
</reference>
<dbReference type="WBParaSite" id="EgrG_000107120">
    <property type="protein sequence ID" value="EgrG_000107120"/>
    <property type="gene ID" value="EgrG_000107120"/>
</dbReference>
<gene>
    <name evidence="1" type="ORF">EgrG_000107120</name>
</gene>
<accession>A0A068WV55</accession>
<dbReference type="OrthoDB" id="6263794at2759"/>
<dbReference type="Proteomes" id="UP000492820">
    <property type="component" value="Unassembled WGS sequence"/>
</dbReference>
<evidence type="ECO:0000313" key="2">
    <source>
        <dbReference type="Proteomes" id="UP000492820"/>
    </source>
</evidence>
<proteinExistence type="predicted"/>
<evidence type="ECO:0000313" key="3">
    <source>
        <dbReference type="WBParaSite" id="EgrG_000107120"/>
    </source>
</evidence>
<evidence type="ECO:0000313" key="1">
    <source>
        <dbReference type="EMBL" id="CDS21584.1"/>
    </source>
</evidence>
<reference evidence="3" key="3">
    <citation type="submission" date="2020-10" db="UniProtKB">
        <authorList>
            <consortium name="WormBaseParasite"/>
        </authorList>
    </citation>
    <scope>IDENTIFICATION</scope>
</reference>
<sequence>MLLVNRLLKPRLFLNLQKCLCATTSRLPEYRMTVGTNSYSCTLPLRIISPNIFPHSVPSQPDDHMISYKNFLRLPTGLFFDPLILPPPESEGEYKCVNDIQNRRRKMKKHKRRKWRKKFASLIRKFQMQRERKAEHKLQELLELWRRRTEAWDPAAKVEQRLMFARRSGYYVDILSSRGGLKCK</sequence>
<protein>
    <submittedName>
        <fullName evidence="3">DUF1713 domain-containing protein</fullName>
    </submittedName>
</protein>